<dbReference type="InterPro" id="IPR025511">
    <property type="entry name" value="DUF4398"/>
</dbReference>
<proteinExistence type="predicted"/>
<accession>A0A8B4I139</accession>
<dbReference type="AlphaFoldDB" id="A0A8B4I139"/>
<protein>
    <submittedName>
        <fullName evidence="3">Putative lipoprotein</fullName>
    </submittedName>
</protein>
<dbReference type="Proteomes" id="UP000248640">
    <property type="component" value="Chromosome 1"/>
</dbReference>
<evidence type="ECO:0000259" key="2">
    <source>
        <dbReference type="Pfam" id="PF14346"/>
    </source>
</evidence>
<gene>
    <name evidence="3" type="ORF">NCTC10038_00879</name>
</gene>
<dbReference type="Pfam" id="PF14346">
    <property type="entry name" value="DUF4398"/>
    <property type="match status" value="1"/>
</dbReference>
<feature type="signal peptide" evidence="1">
    <location>
        <begin position="1"/>
        <end position="27"/>
    </location>
</feature>
<dbReference type="GeneID" id="61636878"/>
<sequence length="137" mass="14732">MSIQTMGRRAGYLVLFATVVSVLSACASAPVPSEQISLSTNAVNRAVSAGATEYAPEQMKTAQDKMFLMERAVGEKNYAQAKILAEQIEVDAALAERTARTAKTQKQLRDAQSGIQVLKQEMLQAPDSAPSPVRSVF</sequence>
<evidence type="ECO:0000313" key="4">
    <source>
        <dbReference type="Proteomes" id="UP000248640"/>
    </source>
</evidence>
<keyword evidence="1" id="KW-0732">Signal</keyword>
<dbReference type="RefSeq" id="WP_084375880.1">
    <property type="nucleotide sequence ID" value="NZ_CBCRXZ010000048.1"/>
</dbReference>
<dbReference type="EMBL" id="LS483372">
    <property type="protein sequence ID" value="SQF89497.1"/>
    <property type="molecule type" value="Genomic_DNA"/>
</dbReference>
<feature type="chain" id="PRO_5032667409" evidence="1">
    <location>
        <begin position="28"/>
        <end position="137"/>
    </location>
</feature>
<organism evidence="3 4">
    <name type="scientific">Pseudomonas fluorescens</name>
    <dbReference type="NCBI Taxonomy" id="294"/>
    <lineage>
        <taxon>Bacteria</taxon>
        <taxon>Pseudomonadati</taxon>
        <taxon>Pseudomonadota</taxon>
        <taxon>Gammaproteobacteria</taxon>
        <taxon>Pseudomonadales</taxon>
        <taxon>Pseudomonadaceae</taxon>
        <taxon>Pseudomonas</taxon>
    </lineage>
</organism>
<reference evidence="3 4" key="1">
    <citation type="submission" date="2018-06" db="EMBL/GenBank/DDBJ databases">
        <authorList>
            <consortium name="Pathogen Informatics"/>
            <person name="Doyle S."/>
        </authorList>
    </citation>
    <scope>NUCLEOTIDE SEQUENCE [LARGE SCALE GENOMIC DNA]</scope>
    <source>
        <strain evidence="3 4">NCTC10038</strain>
    </source>
</reference>
<evidence type="ECO:0000313" key="3">
    <source>
        <dbReference type="EMBL" id="SQF89497.1"/>
    </source>
</evidence>
<name>A0A8B4I139_PSEFL</name>
<evidence type="ECO:0000256" key="1">
    <source>
        <dbReference type="SAM" id="SignalP"/>
    </source>
</evidence>
<keyword evidence="3" id="KW-0449">Lipoprotein</keyword>
<dbReference type="Gene3D" id="1.20.1270.390">
    <property type="match status" value="1"/>
</dbReference>
<feature type="domain" description="DUF4398" evidence="2">
    <location>
        <begin position="35"/>
        <end position="111"/>
    </location>
</feature>